<accession>A0AAV7V4I2</accession>
<keyword evidence="3" id="KW-1185">Reference proteome</keyword>
<feature type="non-terminal residue" evidence="2">
    <location>
        <position position="77"/>
    </location>
</feature>
<feature type="coiled-coil region" evidence="1">
    <location>
        <begin position="7"/>
        <end position="67"/>
    </location>
</feature>
<evidence type="ECO:0000313" key="2">
    <source>
        <dbReference type="EMBL" id="KAJ1195494.1"/>
    </source>
</evidence>
<proteinExistence type="predicted"/>
<protein>
    <submittedName>
        <fullName evidence="2">Uncharacterized protein</fullName>
    </submittedName>
</protein>
<sequence>NKVRAEKQKIESGIEQLRRLLRDKEQTLYRELEELEKKITMVENANISKLSNQITSLNALIADLEKKCKEPELDLLK</sequence>
<keyword evidence="1" id="KW-0175">Coiled coil</keyword>
<reference evidence="2" key="1">
    <citation type="journal article" date="2022" name="bioRxiv">
        <title>Sequencing and chromosome-scale assembly of the giantPleurodeles waltlgenome.</title>
        <authorList>
            <person name="Brown T."/>
            <person name="Elewa A."/>
            <person name="Iarovenko S."/>
            <person name="Subramanian E."/>
            <person name="Araus A.J."/>
            <person name="Petzold A."/>
            <person name="Susuki M."/>
            <person name="Suzuki K.-i.T."/>
            <person name="Hayashi T."/>
            <person name="Toyoda A."/>
            <person name="Oliveira C."/>
            <person name="Osipova E."/>
            <person name="Leigh N.D."/>
            <person name="Simon A."/>
            <person name="Yun M.H."/>
        </authorList>
    </citation>
    <scope>NUCLEOTIDE SEQUENCE</scope>
    <source>
        <strain evidence="2">20211129_DDA</strain>
        <tissue evidence="2">Liver</tissue>
    </source>
</reference>
<dbReference type="EMBL" id="JANPWB010000004">
    <property type="protein sequence ID" value="KAJ1195494.1"/>
    <property type="molecule type" value="Genomic_DNA"/>
</dbReference>
<organism evidence="2 3">
    <name type="scientific">Pleurodeles waltl</name>
    <name type="common">Iberian ribbed newt</name>
    <dbReference type="NCBI Taxonomy" id="8319"/>
    <lineage>
        <taxon>Eukaryota</taxon>
        <taxon>Metazoa</taxon>
        <taxon>Chordata</taxon>
        <taxon>Craniata</taxon>
        <taxon>Vertebrata</taxon>
        <taxon>Euteleostomi</taxon>
        <taxon>Amphibia</taxon>
        <taxon>Batrachia</taxon>
        <taxon>Caudata</taxon>
        <taxon>Salamandroidea</taxon>
        <taxon>Salamandridae</taxon>
        <taxon>Pleurodelinae</taxon>
        <taxon>Pleurodeles</taxon>
    </lineage>
</organism>
<name>A0AAV7V4I2_PLEWA</name>
<dbReference type="AlphaFoldDB" id="A0AAV7V4I2"/>
<comment type="caution">
    <text evidence="2">The sequence shown here is derived from an EMBL/GenBank/DDBJ whole genome shotgun (WGS) entry which is preliminary data.</text>
</comment>
<evidence type="ECO:0000256" key="1">
    <source>
        <dbReference type="SAM" id="Coils"/>
    </source>
</evidence>
<feature type="non-terminal residue" evidence="2">
    <location>
        <position position="1"/>
    </location>
</feature>
<evidence type="ECO:0000313" key="3">
    <source>
        <dbReference type="Proteomes" id="UP001066276"/>
    </source>
</evidence>
<gene>
    <name evidence="2" type="ORF">NDU88_004774</name>
</gene>
<dbReference type="Proteomes" id="UP001066276">
    <property type="component" value="Chromosome 2_2"/>
</dbReference>